<evidence type="ECO:0000256" key="3">
    <source>
        <dbReference type="ARBA" id="ARBA00022537"/>
    </source>
</evidence>
<evidence type="ECO:0000256" key="1">
    <source>
        <dbReference type="ARBA" id="ARBA00004175"/>
    </source>
</evidence>
<evidence type="ECO:0000256" key="5">
    <source>
        <dbReference type="ARBA" id="ARBA00023331"/>
    </source>
</evidence>
<sequence>MNADGLMNPCILLSLTSIFFSLQTPTHSSSSKEHFLETSLNATLNDSVSYFKLQRLNGSYQSIHFGNSYSIPKSPSHQLEDLSSSVAVLIILDNWTNDTYTMIQSEIICGSGLVECRESPRALSPLTSEIFMLENGGGLKGVCGSFSFLSSSDNTHIHLMWSVPYNLNTYDTYTGVGVTNEVPVEESETSVFQRMYYDSNDMVSFFKRGVAGEVI</sequence>
<dbReference type="PANTHER" id="PTHR40388:SF1">
    <property type="entry name" value="BRYOPORIN"/>
    <property type="match status" value="1"/>
</dbReference>
<evidence type="ECO:0000256" key="6">
    <source>
        <dbReference type="SAM" id="SignalP"/>
    </source>
</evidence>
<keyword evidence="6" id="KW-0732">Signal</keyword>
<keyword evidence="3" id="KW-1052">Target cell membrane</keyword>
<protein>
    <submittedName>
        <fullName evidence="7">Cytolysin Src1like [Xiphosphorus maculatus]</fullName>
    </submittedName>
</protein>
<feature type="chain" id="PRO_5005488045" evidence="6">
    <location>
        <begin position="29"/>
        <end position="215"/>
    </location>
</feature>
<reference evidence="7" key="1">
    <citation type="submission" date="2014-05" db="EMBL/GenBank/DDBJ databases">
        <authorList>
            <person name="Chronopoulou M."/>
        </authorList>
    </citation>
    <scope>NUCLEOTIDE SEQUENCE</scope>
    <source>
        <tissue evidence="7">Whole organism</tissue>
    </source>
</reference>
<name>A0A0K2TPI1_LEPSM</name>
<evidence type="ECO:0000313" key="7">
    <source>
        <dbReference type="EMBL" id="CDW27770.1"/>
    </source>
</evidence>
<keyword evidence="4" id="KW-0472">Membrane</keyword>
<organism evidence="7">
    <name type="scientific">Lepeophtheirus salmonis</name>
    <name type="common">Salmon louse</name>
    <name type="synonym">Caligus salmonis</name>
    <dbReference type="NCBI Taxonomy" id="72036"/>
    <lineage>
        <taxon>Eukaryota</taxon>
        <taxon>Metazoa</taxon>
        <taxon>Ecdysozoa</taxon>
        <taxon>Arthropoda</taxon>
        <taxon>Crustacea</taxon>
        <taxon>Multicrustacea</taxon>
        <taxon>Hexanauplia</taxon>
        <taxon>Copepoda</taxon>
        <taxon>Siphonostomatoida</taxon>
        <taxon>Caligidae</taxon>
        <taxon>Lepeophtheirus</taxon>
    </lineage>
</organism>
<feature type="non-terminal residue" evidence="7">
    <location>
        <position position="215"/>
    </location>
</feature>
<dbReference type="InterPro" id="IPR050677">
    <property type="entry name" value="Actinoporin_PFT"/>
</dbReference>
<dbReference type="GO" id="GO:0044218">
    <property type="term" value="C:other organism cell membrane"/>
    <property type="evidence" value="ECO:0007669"/>
    <property type="project" value="UniProtKB-KW"/>
</dbReference>
<dbReference type="AlphaFoldDB" id="A0A0K2TPI1"/>
<dbReference type="Gene3D" id="2.60.270.20">
    <property type="entry name" value="Cytolysin/lectin"/>
    <property type="match status" value="1"/>
</dbReference>
<keyword evidence="5" id="KW-0166">Nematocyst</keyword>
<evidence type="ECO:0000256" key="4">
    <source>
        <dbReference type="ARBA" id="ARBA00023298"/>
    </source>
</evidence>
<proteinExistence type="predicted"/>
<dbReference type="SUPFAM" id="SSF63724">
    <property type="entry name" value="Cytolysin/lectin"/>
    <property type="match status" value="1"/>
</dbReference>
<feature type="signal peptide" evidence="6">
    <location>
        <begin position="1"/>
        <end position="28"/>
    </location>
</feature>
<evidence type="ECO:0000256" key="2">
    <source>
        <dbReference type="ARBA" id="ARBA00004532"/>
    </source>
</evidence>
<dbReference type="GO" id="GO:0042151">
    <property type="term" value="C:nematocyst"/>
    <property type="evidence" value="ECO:0007669"/>
    <property type="project" value="UniProtKB-SubCell"/>
</dbReference>
<dbReference type="InterPro" id="IPR015926">
    <property type="entry name" value="Cytolysin/lectin"/>
</dbReference>
<keyword evidence="4" id="KW-1053">Target membrane</keyword>
<dbReference type="PANTHER" id="PTHR40388">
    <property type="entry name" value="BRYOPORIN"/>
    <property type="match status" value="1"/>
</dbReference>
<dbReference type="EMBL" id="HACA01010409">
    <property type="protein sequence ID" value="CDW27770.1"/>
    <property type="molecule type" value="Transcribed_RNA"/>
</dbReference>
<comment type="subcellular location">
    <subcellularLocation>
        <location evidence="2">Nematocyst</location>
    </subcellularLocation>
    <subcellularLocation>
        <location evidence="1">Target cell membrane</location>
    </subcellularLocation>
</comment>
<accession>A0A0K2TPI1</accession>